<feature type="domain" description="AMP-activated protein kinase glycogen-binding" evidence="3">
    <location>
        <begin position="31"/>
        <end position="105"/>
    </location>
</feature>
<dbReference type="PANTHER" id="PTHR10343">
    <property type="entry name" value="5'-AMP-ACTIVATED PROTEIN KINASE , BETA SUBUNIT"/>
    <property type="match status" value="1"/>
</dbReference>
<name>A0A953M288_9BACT</name>
<evidence type="ECO:0000313" key="5">
    <source>
        <dbReference type="Proteomes" id="UP000705867"/>
    </source>
</evidence>
<dbReference type="InterPro" id="IPR014756">
    <property type="entry name" value="Ig_E-set"/>
</dbReference>
<dbReference type="AlphaFoldDB" id="A0A953M288"/>
<dbReference type="InterPro" id="IPR050827">
    <property type="entry name" value="CRP1_MDG1_kinase"/>
</dbReference>
<dbReference type="Pfam" id="PF16561">
    <property type="entry name" value="AMPK1_CBM"/>
    <property type="match status" value="1"/>
</dbReference>
<organism evidence="4 5">
    <name type="scientific">Candidatus Nitrobium versatile</name>
    <dbReference type="NCBI Taxonomy" id="2884831"/>
    <lineage>
        <taxon>Bacteria</taxon>
        <taxon>Pseudomonadati</taxon>
        <taxon>Nitrospirota</taxon>
        <taxon>Nitrospiria</taxon>
        <taxon>Nitrospirales</taxon>
        <taxon>Nitrospiraceae</taxon>
        <taxon>Candidatus Nitrobium</taxon>
    </lineage>
</organism>
<dbReference type="PANTHER" id="PTHR10343:SF84">
    <property type="entry name" value="5'-AMP-ACTIVATED PROTEIN KINASE SUBUNIT BETA-1"/>
    <property type="match status" value="1"/>
</dbReference>
<evidence type="ECO:0000313" key="4">
    <source>
        <dbReference type="EMBL" id="MBZ0157068.1"/>
    </source>
</evidence>
<evidence type="ECO:0000259" key="3">
    <source>
        <dbReference type="Pfam" id="PF16561"/>
    </source>
</evidence>
<reference evidence="4" key="1">
    <citation type="journal article" date="2021" name="bioRxiv">
        <title>Unraveling nitrogen, sulfur and carbon metabolic pathways and microbial community transcriptional responses to substrate deprivation and toxicity stresses in a bioreactor mimicking anoxic brackish coastal sediment conditions.</title>
        <authorList>
            <person name="Martins P.D."/>
            <person name="Echeveste M.J."/>
            <person name="Arshad A."/>
            <person name="Kurth J."/>
            <person name="Ouboter H."/>
            <person name="Jetten M.S.M."/>
            <person name="Welte C.U."/>
        </authorList>
    </citation>
    <scope>NUCLEOTIDE SEQUENCE</scope>
    <source>
        <strain evidence="4">MAG_39</strain>
    </source>
</reference>
<dbReference type="Proteomes" id="UP000705867">
    <property type="component" value="Unassembled WGS sequence"/>
</dbReference>
<sequence length="106" mass="11453">MLLVLLPGCSTLPAGPKIVEQGVVFSLSATSAKKVTVAGSFNQWDPERNPLSGPDSNGTWSVLLPLEDGRHEYLFVVDEKQWVRDPHAPSADDGLGDKNSVVIVKR</sequence>
<gene>
    <name evidence="4" type="ORF">K8I29_12760</name>
</gene>
<proteinExistence type="inferred from homology"/>
<protein>
    <submittedName>
        <fullName evidence="4">Glycogen-binding domain-containing protein</fullName>
    </submittedName>
</protein>
<dbReference type="Gene3D" id="2.60.40.10">
    <property type="entry name" value="Immunoglobulins"/>
    <property type="match status" value="1"/>
</dbReference>
<accession>A0A953M288</accession>
<dbReference type="SUPFAM" id="SSF81296">
    <property type="entry name" value="E set domains"/>
    <property type="match status" value="1"/>
</dbReference>
<comment type="similarity">
    <text evidence="1">Belongs to the 5'-AMP-activated protein kinase beta subunit family.</text>
</comment>
<dbReference type="CDD" id="cd02859">
    <property type="entry name" value="E_set_AMPKbeta_like_N"/>
    <property type="match status" value="1"/>
</dbReference>
<evidence type="ECO:0000256" key="1">
    <source>
        <dbReference type="ARBA" id="ARBA00010926"/>
    </source>
</evidence>
<comment type="caution">
    <text evidence="4">The sequence shown here is derived from an EMBL/GenBank/DDBJ whole genome shotgun (WGS) entry which is preliminary data.</text>
</comment>
<evidence type="ECO:0000256" key="2">
    <source>
        <dbReference type="SAM" id="MobiDB-lite"/>
    </source>
</evidence>
<dbReference type="InterPro" id="IPR032640">
    <property type="entry name" value="AMPK1_CBM"/>
</dbReference>
<reference evidence="4" key="2">
    <citation type="submission" date="2021-08" db="EMBL/GenBank/DDBJ databases">
        <authorList>
            <person name="Dalcin Martins P."/>
        </authorList>
    </citation>
    <scope>NUCLEOTIDE SEQUENCE</scope>
    <source>
        <strain evidence="4">MAG_39</strain>
    </source>
</reference>
<dbReference type="InterPro" id="IPR013783">
    <property type="entry name" value="Ig-like_fold"/>
</dbReference>
<feature type="region of interest" description="Disordered" evidence="2">
    <location>
        <begin position="85"/>
        <end position="106"/>
    </location>
</feature>
<dbReference type="EMBL" id="JAIOIV010000101">
    <property type="protein sequence ID" value="MBZ0157068.1"/>
    <property type="molecule type" value="Genomic_DNA"/>
</dbReference>